<dbReference type="OrthoDB" id="2442843at2759"/>
<comment type="caution">
    <text evidence="2">The sequence shown here is derived from an EMBL/GenBank/DDBJ whole genome shotgun (WGS) entry which is preliminary data.</text>
</comment>
<evidence type="ECO:0000259" key="1">
    <source>
        <dbReference type="Pfam" id="PF03184"/>
    </source>
</evidence>
<name>A0A8H3MHR4_9GLOM</name>
<dbReference type="PANTHER" id="PTHR19303">
    <property type="entry name" value="TRANSPOSON"/>
    <property type="match status" value="1"/>
</dbReference>
<dbReference type="Proteomes" id="UP000615446">
    <property type="component" value="Unassembled WGS sequence"/>
</dbReference>
<feature type="domain" description="DDE-1" evidence="1">
    <location>
        <begin position="56"/>
        <end position="110"/>
    </location>
</feature>
<accession>A0A8H3MHR4</accession>
<dbReference type="Pfam" id="PF03184">
    <property type="entry name" value="DDE_1"/>
    <property type="match status" value="1"/>
</dbReference>
<sequence length="290" mass="33778">MPFAEFIENNYLALQEFLNSYNPEDIWNGDETKLFWKMELSRILARDPISDHKKKKSQVTIFCAVNATGTEKMILLFIHKYKTPRAIKNLNYKNLPVYYFWNKKSWMQVNETQEKLDSITVKFLSPNTTSTAFQPYGIVEKLANYNIFEALQNSAEACIEDEEAEPEKLITLLPEGDYLNAREYINIEDEIAESALTDDEIINSVLNSDKEEEIVMDENESMSVMEKISLKETEKAVNNITQFLYEQRSEFGKVNEELRILKGLHKCIKLLIVKNLKQLNLNNFCNDIID</sequence>
<proteinExistence type="predicted"/>
<protein>
    <submittedName>
        <fullName evidence="2">Jerky protein homolog-like</fullName>
    </submittedName>
</protein>
<dbReference type="GO" id="GO:0003677">
    <property type="term" value="F:DNA binding"/>
    <property type="evidence" value="ECO:0007669"/>
    <property type="project" value="TreeGrafter"/>
</dbReference>
<organism evidence="2 3">
    <name type="scientific">Rhizophagus clarus</name>
    <dbReference type="NCBI Taxonomy" id="94130"/>
    <lineage>
        <taxon>Eukaryota</taxon>
        <taxon>Fungi</taxon>
        <taxon>Fungi incertae sedis</taxon>
        <taxon>Mucoromycota</taxon>
        <taxon>Glomeromycotina</taxon>
        <taxon>Glomeromycetes</taxon>
        <taxon>Glomerales</taxon>
        <taxon>Glomeraceae</taxon>
        <taxon>Rhizophagus</taxon>
    </lineage>
</organism>
<dbReference type="InterPro" id="IPR004875">
    <property type="entry name" value="DDE_SF_endonuclease_dom"/>
</dbReference>
<dbReference type="EMBL" id="BLAL01000338">
    <property type="protein sequence ID" value="GET04087.1"/>
    <property type="molecule type" value="Genomic_DNA"/>
</dbReference>
<evidence type="ECO:0000313" key="2">
    <source>
        <dbReference type="EMBL" id="GET04087.1"/>
    </source>
</evidence>
<gene>
    <name evidence="2" type="ORF">RCL2_003038900</name>
</gene>
<dbReference type="AlphaFoldDB" id="A0A8H3MHR4"/>
<dbReference type="InterPro" id="IPR050863">
    <property type="entry name" value="CenT-Element_Derived"/>
</dbReference>
<dbReference type="PANTHER" id="PTHR19303:SF73">
    <property type="entry name" value="PROTEIN PDC2"/>
    <property type="match status" value="1"/>
</dbReference>
<reference evidence="2" key="1">
    <citation type="submission" date="2019-10" db="EMBL/GenBank/DDBJ databases">
        <title>Conservation and host-specific expression of non-tandemly repeated heterogenous ribosome RNA gene in arbuscular mycorrhizal fungi.</title>
        <authorList>
            <person name="Maeda T."/>
            <person name="Kobayashi Y."/>
            <person name="Nakagawa T."/>
            <person name="Ezawa T."/>
            <person name="Yamaguchi K."/>
            <person name="Bino T."/>
            <person name="Nishimoto Y."/>
            <person name="Shigenobu S."/>
            <person name="Kawaguchi M."/>
        </authorList>
    </citation>
    <scope>NUCLEOTIDE SEQUENCE</scope>
    <source>
        <strain evidence="2">HR1</strain>
    </source>
</reference>
<evidence type="ECO:0000313" key="3">
    <source>
        <dbReference type="Proteomes" id="UP000615446"/>
    </source>
</evidence>
<dbReference type="GO" id="GO:0005634">
    <property type="term" value="C:nucleus"/>
    <property type="evidence" value="ECO:0007669"/>
    <property type="project" value="TreeGrafter"/>
</dbReference>